<gene>
    <name evidence="1" type="ORF">A3F34_03110</name>
</gene>
<dbReference type="AlphaFoldDB" id="A0A1F7I5T9"/>
<proteinExistence type="predicted"/>
<evidence type="ECO:0000313" key="2">
    <source>
        <dbReference type="Proteomes" id="UP000179024"/>
    </source>
</evidence>
<evidence type="ECO:0000313" key="1">
    <source>
        <dbReference type="EMBL" id="OGK38743.1"/>
    </source>
</evidence>
<dbReference type="Gene3D" id="2.60.40.680">
    <property type="match status" value="1"/>
</dbReference>
<dbReference type="EMBL" id="MGAE01000048">
    <property type="protein sequence ID" value="OGK38743.1"/>
    <property type="molecule type" value="Genomic_DNA"/>
</dbReference>
<reference evidence="1 2" key="1">
    <citation type="journal article" date="2016" name="Nat. Commun.">
        <title>Thousands of microbial genomes shed light on interconnected biogeochemical processes in an aquifer system.</title>
        <authorList>
            <person name="Anantharaman K."/>
            <person name="Brown C.T."/>
            <person name="Hug L.A."/>
            <person name="Sharon I."/>
            <person name="Castelle C.J."/>
            <person name="Probst A.J."/>
            <person name="Thomas B.C."/>
            <person name="Singh A."/>
            <person name="Wilkins M.J."/>
            <person name="Karaoz U."/>
            <person name="Brodie E.L."/>
            <person name="Williams K.H."/>
            <person name="Hubbard S.S."/>
            <person name="Banfield J.F."/>
        </authorList>
    </citation>
    <scope>NUCLEOTIDE SEQUENCE [LARGE SCALE GENOMIC DNA]</scope>
</reference>
<organism evidence="1 2">
    <name type="scientific">Candidatus Roizmanbacteria bacterium RIFCSPHIGHO2_12_FULL_44_10</name>
    <dbReference type="NCBI Taxonomy" id="1802054"/>
    <lineage>
        <taxon>Bacteria</taxon>
        <taxon>Candidatus Roizmaniibacteriota</taxon>
    </lineage>
</organism>
<accession>A0A1F7I5T9</accession>
<evidence type="ECO:0008006" key="3">
    <source>
        <dbReference type="Google" id="ProtNLM"/>
    </source>
</evidence>
<sequence>MSLLVVAVLAALAIGFFLFWKQAGKKPASNPKSTEKTQVNRNGELYLETELGSTILMPNNQFKVILYGSTGGQEIGGYDAVLNFDNDSLHFVSGESLLPALQFFSQARDDGSLSLTGVKELQSEQNVILDKTPLAELVFDVVLPGSGGIDLLFHAGDTDDSNLIILTTEDILGEVGNLELLFGNEVKITSGEVYSIPGGNIQVTVEPVATLPPVCNDCQTKVIINVNNGTESKDLEFILGGIAGFTGDAKRAHGYAFEVGAIERNSVTLRIASYEK</sequence>
<dbReference type="Proteomes" id="UP000179024">
    <property type="component" value="Unassembled WGS sequence"/>
</dbReference>
<protein>
    <recommendedName>
        <fullName evidence="3">Cohesin domain-containing protein</fullName>
    </recommendedName>
</protein>
<comment type="caution">
    <text evidence="1">The sequence shown here is derived from an EMBL/GenBank/DDBJ whole genome shotgun (WGS) entry which is preliminary data.</text>
</comment>
<name>A0A1F7I5T9_9BACT</name>